<dbReference type="InterPro" id="IPR004441">
    <property type="entry name" value="rRNA_MeTrfase_TrmH"/>
</dbReference>
<dbReference type="InterPro" id="IPR001537">
    <property type="entry name" value="SpoU_MeTrfase"/>
</dbReference>
<keyword evidence="2" id="KW-0808">Transferase</keyword>
<evidence type="ECO:0000256" key="2">
    <source>
        <dbReference type="ARBA" id="ARBA00022679"/>
    </source>
</evidence>
<comment type="caution">
    <text evidence="4">The sequence shown here is derived from an EMBL/GenBank/DDBJ whole genome shotgun (WGS) entry which is preliminary data.</text>
</comment>
<reference evidence="4" key="1">
    <citation type="submission" date="2022-11" db="EMBL/GenBank/DDBJ databases">
        <title>Marilongibacter aestuarii gen. nov., sp. nov., isolated from tidal flat sediment.</title>
        <authorList>
            <person name="Jiayan W."/>
        </authorList>
    </citation>
    <scope>NUCLEOTIDE SEQUENCE</scope>
    <source>
        <strain evidence="4">Z1-6</strain>
    </source>
</reference>
<dbReference type="Gene3D" id="3.40.1280.10">
    <property type="match status" value="1"/>
</dbReference>
<dbReference type="GO" id="GO:0005829">
    <property type="term" value="C:cytosol"/>
    <property type="evidence" value="ECO:0007669"/>
    <property type="project" value="TreeGrafter"/>
</dbReference>
<name>A0A9X3F1T4_9BACT</name>
<feature type="domain" description="tRNA/rRNA methyltransferase SpoU type" evidence="3">
    <location>
        <begin position="25"/>
        <end position="168"/>
    </location>
</feature>
<dbReference type="GO" id="GO:0008173">
    <property type="term" value="F:RNA methyltransferase activity"/>
    <property type="evidence" value="ECO:0007669"/>
    <property type="project" value="InterPro"/>
</dbReference>
<sequence>MRKLRNKELNRLTVDQYKSTQKTPIVVVLDNIRSCNNIGSVFRTSDALLIEKIYLCGITATPPNNEIRKTALDAEKSVEWEYFENTEDVVKKLQTEGYKVYAIEQVENSISLPDYNPAPGEKPALVFGNEVKGVKQSVVNSCDGSIEIPQFGIKHSFNISVSAGIVLWDVFQKITRSE</sequence>
<keyword evidence="5" id="KW-1185">Reference proteome</keyword>
<proteinExistence type="predicted"/>
<organism evidence="4 5">
    <name type="scientific">Draconibacterium aestuarii</name>
    <dbReference type="NCBI Taxonomy" id="2998507"/>
    <lineage>
        <taxon>Bacteria</taxon>
        <taxon>Pseudomonadati</taxon>
        <taxon>Bacteroidota</taxon>
        <taxon>Bacteroidia</taxon>
        <taxon>Marinilabiliales</taxon>
        <taxon>Prolixibacteraceae</taxon>
        <taxon>Draconibacterium</taxon>
    </lineage>
</organism>
<evidence type="ECO:0000313" key="4">
    <source>
        <dbReference type="EMBL" id="MCY1718818.1"/>
    </source>
</evidence>
<dbReference type="GO" id="GO:0006396">
    <property type="term" value="P:RNA processing"/>
    <property type="evidence" value="ECO:0007669"/>
    <property type="project" value="InterPro"/>
</dbReference>
<dbReference type="PANTHER" id="PTHR46429">
    <property type="entry name" value="23S RRNA (GUANOSINE-2'-O-)-METHYLTRANSFERASE RLMB"/>
    <property type="match status" value="1"/>
</dbReference>
<evidence type="ECO:0000313" key="5">
    <source>
        <dbReference type="Proteomes" id="UP001145087"/>
    </source>
</evidence>
<gene>
    <name evidence="4" type="ORF">OU798_00595</name>
</gene>
<keyword evidence="1 4" id="KW-0489">Methyltransferase</keyword>
<dbReference type="SUPFAM" id="SSF75217">
    <property type="entry name" value="alpha/beta knot"/>
    <property type="match status" value="1"/>
</dbReference>
<dbReference type="PANTHER" id="PTHR46429:SF1">
    <property type="entry name" value="23S RRNA (GUANOSINE-2'-O-)-METHYLTRANSFERASE RLMB"/>
    <property type="match status" value="1"/>
</dbReference>
<evidence type="ECO:0000256" key="1">
    <source>
        <dbReference type="ARBA" id="ARBA00022603"/>
    </source>
</evidence>
<dbReference type="EMBL" id="JAPOHD010000002">
    <property type="protein sequence ID" value="MCY1718818.1"/>
    <property type="molecule type" value="Genomic_DNA"/>
</dbReference>
<dbReference type="Proteomes" id="UP001145087">
    <property type="component" value="Unassembled WGS sequence"/>
</dbReference>
<protein>
    <submittedName>
        <fullName evidence="4">RNA methyltransferase</fullName>
    </submittedName>
</protein>
<accession>A0A9X3F1T4</accession>
<dbReference type="InterPro" id="IPR029028">
    <property type="entry name" value="Alpha/beta_knot_MTases"/>
</dbReference>
<dbReference type="CDD" id="cd18097">
    <property type="entry name" value="SpoU-like"/>
    <property type="match status" value="1"/>
</dbReference>
<dbReference type="AlphaFoldDB" id="A0A9X3F1T4"/>
<dbReference type="GO" id="GO:0032259">
    <property type="term" value="P:methylation"/>
    <property type="evidence" value="ECO:0007669"/>
    <property type="project" value="UniProtKB-KW"/>
</dbReference>
<dbReference type="GO" id="GO:0003723">
    <property type="term" value="F:RNA binding"/>
    <property type="evidence" value="ECO:0007669"/>
    <property type="project" value="InterPro"/>
</dbReference>
<dbReference type="RefSeq" id="WP_343331157.1">
    <property type="nucleotide sequence ID" value="NZ_JAPOHD010000002.1"/>
</dbReference>
<dbReference type="InterPro" id="IPR029026">
    <property type="entry name" value="tRNA_m1G_MTases_N"/>
</dbReference>
<evidence type="ECO:0000259" key="3">
    <source>
        <dbReference type="Pfam" id="PF00588"/>
    </source>
</evidence>
<dbReference type="Pfam" id="PF00588">
    <property type="entry name" value="SpoU_methylase"/>
    <property type="match status" value="1"/>
</dbReference>